<accession>A0ABQ7Z3A0</accession>
<feature type="non-terminal residue" evidence="3">
    <location>
        <position position="400"/>
    </location>
</feature>
<feature type="compositionally biased region" description="Basic residues" evidence="1">
    <location>
        <begin position="389"/>
        <end position="400"/>
    </location>
</feature>
<dbReference type="InterPro" id="IPR026960">
    <property type="entry name" value="RVT-Znf"/>
</dbReference>
<feature type="domain" description="Reverse transcriptase zinc-binding" evidence="2">
    <location>
        <begin position="128"/>
        <end position="212"/>
    </location>
</feature>
<reference evidence="3 4" key="1">
    <citation type="submission" date="2021-05" db="EMBL/GenBank/DDBJ databases">
        <title>Genome Assembly of Synthetic Allotetraploid Brassica napus Reveals Homoeologous Exchanges between Subgenomes.</title>
        <authorList>
            <person name="Davis J.T."/>
        </authorList>
    </citation>
    <scope>NUCLEOTIDE SEQUENCE [LARGE SCALE GENOMIC DNA]</scope>
    <source>
        <strain evidence="4">cv. Da-Ae</strain>
        <tissue evidence="3">Seedling</tissue>
    </source>
</reference>
<evidence type="ECO:0000313" key="3">
    <source>
        <dbReference type="EMBL" id="KAH0874676.1"/>
    </source>
</evidence>
<comment type="caution">
    <text evidence="3">The sequence shown here is derived from an EMBL/GenBank/DDBJ whole genome shotgun (WGS) entry which is preliminary data.</text>
</comment>
<organism evidence="3 4">
    <name type="scientific">Brassica napus</name>
    <name type="common">Rape</name>
    <dbReference type="NCBI Taxonomy" id="3708"/>
    <lineage>
        <taxon>Eukaryota</taxon>
        <taxon>Viridiplantae</taxon>
        <taxon>Streptophyta</taxon>
        <taxon>Embryophyta</taxon>
        <taxon>Tracheophyta</taxon>
        <taxon>Spermatophyta</taxon>
        <taxon>Magnoliopsida</taxon>
        <taxon>eudicotyledons</taxon>
        <taxon>Gunneridae</taxon>
        <taxon>Pentapetalae</taxon>
        <taxon>rosids</taxon>
        <taxon>malvids</taxon>
        <taxon>Brassicales</taxon>
        <taxon>Brassicaceae</taxon>
        <taxon>Brassiceae</taxon>
        <taxon>Brassica</taxon>
    </lineage>
</organism>
<evidence type="ECO:0000256" key="1">
    <source>
        <dbReference type="SAM" id="MobiDB-lite"/>
    </source>
</evidence>
<feature type="region of interest" description="Disordered" evidence="1">
    <location>
        <begin position="366"/>
        <end position="400"/>
    </location>
</feature>
<keyword evidence="4" id="KW-1185">Reference proteome</keyword>
<evidence type="ECO:0000313" key="4">
    <source>
        <dbReference type="Proteomes" id="UP000824890"/>
    </source>
</evidence>
<name>A0ABQ7Z3A0_BRANA</name>
<dbReference type="PANTHER" id="PTHR33116">
    <property type="entry name" value="REVERSE TRANSCRIPTASE ZINC-BINDING DOMAIN-CONTAINING PROTEIN-RELATED-RELATED"/>
    <property type="match status" value="1"/>
</dbReference>
<feature type="non-terminal residue" evidence="3">
    <location>
        <position position="1"/>
    </location>
</feature>
<proteinExistence type="predicted"/>
<dbReference type="PANTHER" id="PTHR33116:SF76">
    <property type="entry name" value="DUF4283 DOMAIN-CONTAINING PROTEIN"/>
    <property type="match status" value="1"/>
</dbReference>
<sequence length="400" mass="47570">FLNGNLSNFWTIKERNNHSWLVKRLLRLRPLVYTWIRIEVGNGRMTRFWNDNWSPYGKLSEFLNLPQRSRLGIQETATLDDLYRDGVWSLPAARSEQQVLLQVYLTSLSLNSLDDRYIWSLNSSSQEFSTGLVYGELKHHNQPTQWHKAVWSPRGIPRQNFLAWLLVQNRCPTRDRLLGWGLPTDPLCLLCNVAPESRDHIYYQCPYFWSVWTRTANRAGHRPDQDWNREMINMQNLQGPRHLQIIRLLAWQCTLYYIWAERNSRLHRHIFKPPDSIVKQIEATIRSKISALRDRSPRLSSSLFAVWNSALFQKKKKKKIMEISRRKKTNITRSTKMKKTKINKLRLLTEINIRINSLEEAEKWKHEELAEEEKKPEMSEKTVALPSSRRWRRKNTPVKS</sequence>
<dbReference type="Pfam" id="PF13966">
    <property type="entry name" value="zf-RVT"/>
    <property type="match status" value="1"/>
</dbReference>
<gene>
    <name evidence="3" type="ORF">HID58_072038</name>
</gene>
<feature type="compositionally biased region" description="Basic and acidic residues" evidence="1">
    <location>
        <begin position="366"/>
        <end position="380"/>
    </location>
</feature>
<dbReference type="Proteomes" id="UP000824890">
    <property type="component" value="Unassembled WGS sequence"/>
</dbReference>
<protein>
    <recommendedName>
        <fullName evidence="2">Reverse transcriptase zinc-binding domain-containing protein</fullName>
    </recommendedName>
</protein>
<evidence type="ECO:0000259" key="2">
    <source>
        <dbReference type="Pfam" id="PF13966"/>
    </source>
</evidence>
<dbReference type="EMBL" id="JAGKQM010000016">
    <property type="protein sequence ID" value="KAH0874676.1"/>
    <property type="molecule type" value="Genomic_DNA"/>
</dbReference>